<keyword evidence="3" id="KW-1185">Reference proteome</keyword>
<accession>A0A6B2M2G9</accession>
<evidence type="ECO:0000256" key="1">
    <source>
        <dbReference type="SAM" id="SignalP"/>
    </source>
</evidence>
<name>A0A6B2M2G9_9BACT</name>
<gene>
    <name evidence="2" type="ORF">G0Q06_05990</name>
</gene>
<proteinExistence type="predicted"/>
<dbReference type="EMBL" id="JAAGNX010000002">
    <property type="protein sequence ID" value="NDV61995.1"/>
    <property type="molecule type" value="Genomic_DNA"/>
</dbReference>
<reference evidence="2 3" key="1">
    <citation type="submission" date="2020-02" db="EMBL/GenBank/DDBJ databases">
        <title>Albibacoteraceae fam. nov., the first described family within the subdivision 4 Verrucomicrobia.</title>
        <authorList>
            <person name="Xi F."/>
        </authorList>
    </citation>
    <scope>NUCLEOTIDE SEQUENCE [LARGE SCALE GENOMIC DNA]</scope>
    <source>
        <strain evidence="2 3">CK1056</strain>
    </source>
</reference>
<evidence type="ECO:0000313" key="3">
    <source>
        <dbReference type="Proteomes" id="UP000478417"/>
    </source>
</evidence>
<dbReference type="Proteomes" id="UP000478417">
    <property type="component" value="Unassembled WGS sequence"/>
</dbReference>
<dbReference type="AlphaFoldDB" id="A0A6B2M2G9"/>
<sequence length="114" mass="12957">MKKACTLLLLTAFNLGGFIPFLYAEAESPKGPKWNAAQEKMRRDSEGLKVIRHPEGRRSIDLDGRFTHMSALVRDESGQFCQHCFDNFQAMDKAIRGNSRVKQSKKVQNEVAEK</sequence>
<feature type="chain" id="PRO_5025477035" evidence="1">
    <location>
        <begin position="25"/>
        <end position="114"/>
    </location>
</feature>
<dbReference type="RefSeq" id="WP_163963496.1">
    <property type="nucleotide sequence ID" value="NZ_JAAGNX010000002.1"/>
</dbReference>
<protein>
    <submittedName>
        <fullName evidence="2">Uncharacterized protein</fullName>
    </submittedName>
</protein>
<evidence type="ECO:0000313" key="2">
    <source>
        <dbReference type="EMBL" id="NDV61995.1"/>
    </source>
</evidence>
<keyword evidence="1" id="KW-0732">Signal</keyword>
<feature type="signal peptide" evidence="1">
    <location>
        <begin position="1"/>
        <end position="24"/>
    </location>
</feature>
<comment type="caution">
    <text evidence="2">The sequence shown here is derived from an EMBL/GenBank/DDBJ whole genome shotgun (WGS) entry which is preliminary data.</text>
</comment>
<organism evidence="2 3">
    <name type="scientific">Oceanipulchritudo coccoides</name>
    <dbReference type="NCBI Taxonomy" id="2706888"/>
    <lineage>
        <taxon>Bacteria</taxon>
        <taxon>Pseudomonadati</taxon>
        <taxon>Verrucomicrobiota</taxon>
        <taxon>Opitutia</taxon>
        <taxon>Puniceicoccales</taxon>
        <taxon>Oceanipulchritudinaceae</taxon>
        <taxon>Oceanipulchritudo</taxon>
    </lineage>
</organism>